<dbReference type="PATRIC" id="fig|1280954.3.peg.2167"/>
<proteinExistence type="predicted"/>
<feature type="chain" id="PRO_5001615302" description="TIGR02301 family protein" evidence="1">
    <location>
        <begin position="24"/>
        <end position="145"/>
    </location>
</feature>
<keyword evidence="1" id="KW-0732">Signal</keyword>
<dbReference type="Pfam" id="PF09539">
    <property type="entry name" value="DUF2385"/>
    <property type="match status" value="1"/>
</dbReference>
<feature type="signal peptide" evidence="1">
    <location>
        <begin position="1"/>
        <end position="23"/>
    </location>
</feature>
<dbReference type="STRING" id="1280954.HPO_10697"/>
<comment type="caution">
    <text evidence="2">The sequence shown here is derived from an EMBL/GenBank/DDBJ whole genome shotgun (WGS) entry which is preliminary data.</text>
</comment>
<organism evidence="2 3">
    <name type="scientific">Hyphomonas polymorpha PS728</name>
    <dbReference type="NCBI Taxonomy" id="1280954"/>
    <lineage>
        <taxon>Bacteria</taxon>
        <taxon>Pseudomonadati</taxon>
        <taxon>Pseudomonadota</taxon>
        <taxon>Alphaproteobacteria</taxon>
        <taxon>Hyphomonadales</taxon>
        <taxon>Hyphomonadaceae</taxon>
        <taxon>Hyphomonas</taxon>
    </lineage>
</organism>
<evidence type="ECO:0000256" key="1">
    <source>
        <dbReference type="SAM" id="SignalP"/>
    </source>
</evidence>
<dbReference type="eggNOG" id="COG5451">
    <property type="taxonomic scope" value="Bacteria"/>
</dbReference>
<evidence type="ECO:0000313" key="2">
    <source>
        <dbReference type="EMBL" id="KCZ98367.1"/>
    </source>
</evidence>
<dbReference type="EMBL" id="ARYM01000011">
    <property type="protein sequence ID" value="KCZ98367.1"/>
    <property type="molecule type" value="Genomic_DNA"/>
</dbReference>
<gene>
    <name evidence="2" type="ORF">HPO_10697</name>
</gene>
<reference evidence="2 3" key="1">
    <citation type="journal article" date="2014" name="Antonie Van Leeuwenhoek">
        <title>Hyphomonas beringensis sp. nov. and Hyphomonas chukchiensis sp. nov., isolated from surface seawater of the Bering Sea and Chukchi Sea.</title>
        <authorList>
            <person name="Li C."/>
            <person name="Lai Q."/>
            <person name="Li G."/>
            <person name="Dong C."/>
            <person name="Wang J."/>
            <person name="Liao Y."/>
            <person name="Shao Z."/>
        </authorList>
    </citation>
    <scope>NUCLEOTIDE SEQUENCE [LARGE SCALE GENOMIC DNA]</scope>
    <source>
        <strain evidence="2 3">PS728</strain>
    </source>
</reference>
<dbReference type="RefSeq" id="WP_051612523.1">
    <property type="nucleotide sequence ID" value="NZ_ARYM01000011.1"/>
</dbReference>
<keyword evidence="3" id="KW-1185">Reference proteome</keyword>
<evidence type="ECO:0000313" key="3">
    <source>
        <dbReference type="Proteomes" id="UP000027100"/>
    </source>
</evidence>
<name>A0A062VJX6_9PROT</name>
<dbReference type="InterPro" id="IPR012645">
    <property type="entry name" value="CHP02301"/>
</dbReference>
<sequence>MKKKRFHACLLSLALAASTSALPALPQGNLPVRGPDYFRDAADLAGVLGGAHAIRVLCNGNEDQYWRRYMADLLAVEAPEPGNLRSSLVSAFNQTYSQTSDQFRICDGRAVEAEARFARTGEQIAGRLASHYFPKDARRGGGGFE</sequence>
<dbReference type="NCBIfam" id="TIGR02301">
    <property type="entry name" value="TIGR02301 family protein"/>
    <property type="match status" value="1"/>
</dbReference>
<evidence type="ECO:0008006" key="4">
    <source>
        <dbReference type="Google" id="ProtNLM"/>
    </source>
</evidence>
<accession>A0A062VJX6</accession>
<protein>
    <recommendedName>
        <fullName evidence="4">TIGR02301 family protein</fullName>
    </recommendedName>
</protein>
<dbReference type="OrthoDB" id="7629004at2"/>
<dbReference type="AlphaFoldDB" id="A0A062VJX6"/>
<dbReference type="Proteomes" id="UP000027100">
    <property type="component" value="Unassembled WGS sequence"/>
</dbReference>